<gene>
    <name evidence="1" type="ORF">L6164_021134</name>
</gene>
<comment type="caution">
    <text evidence="1">The sequence shown here is derived from an EMBL/GenBank/DDBJ whole genome shotgun (WGS) entry which is preliminary data.</text>
</comment>
<accession>A0ACB9MXH9</accession>
<dbReference type="Proteomes" id="UP000828941">
    <property type="component" value="Chromosome 8"/>
</dbReference>
<protein>
    <submittedName>
        <fullName evidence="1">Uncharacterized protein</fullName>
    </submittedName>
</protein>
<dbReference type="EMBL" id="CM039433">
    <property type="protein sequence ID" value="KAI4328807.1"/>
    <property type="molecule type" value="Genomic_DNA"/>
</dbReference>
<evidence type="ECO:0000313" key="1">
    <source>
        <dbReference type="EMBL" id="KAI4328807.1"/>
    </source>
</evidence>
<organism evidence="1 2">
    <name type="scientific">Bauhinia variegata</name>
    <name type="common">Purple orchid tree</name>
    <name type="synonym">Phanera variegata</name>
    <dbReference type="NCBI Taxonomy" id="167791"/>
    <lineage>
        <taxon>Eukaryota</taxon>
        <taxon>Viridiplantae</taxon>
        <taxon>Streptophyta</taxon>
        <taxon>Embryophyta</taxon>
        <taxon>Tracheophyta</taxon>
        <taxon>Spermatophyta</taxon>
        <taxon>Magnoliopsida</taxon>
        <taxon>eudicotyledons</taxon>
        <taxon>Gunneridae</taxon>
        <taxon>Pentapetalae</taxon>
        <taxon>rosids</taxon>
        <taxon>fabids</taxon>
        <taxon>Fabales</taxon>
        <taxon>Fabaceae</taxon>
        <taxon>Cercidoideae</taxon>
        <taxon>Cercideae</taxon>
        <taxon>Bauhiniinae</taxon>
        <taxon>Bauhinia</taxon>
    </lineage>
</organism>
<evidence type="ECO:0000313" key="2">
    <source>
        <dbReference type="Proteomes" id="UP000828941"/>
    </source>
</evidence>
<sequence>MDVSQIQAEMMKRQTGPDMVAEIAMKWTQLLRSTFMFNMENGRDIEDLKEFVLNQQEAYEIKIRDQVFRRPGDPPSEEVVEKLKSEKNKADNGASEENDRHMKQEL</sequence>
<proteinExistence type="predicted"/>
<name>A0ACB9MXH9_BAUVA</name>
<reference evidence="1 2" key="1">
    <citation type="journal article" date="2022" name="DNA Res.">
        <title>Chromosomal-level genome assembly of the orchid tree Bauhinia variegata (Leguminosae; Cercidoideae) supports the allotetraploid origin hypothesis of Bauhinia.</title>
        <authorList>
            <person name="Zhong Y."/>
            <person name="Chen Y."/>
            <person name="Zheng D."/>
            <person name="Pang J."/>
            <person name="Liu Y."/>
            <person name="Luo S."/>
            <person name="Meng S."/>
            <person name="Qian L."/>
            <person name="Wei D."/>
            <person name="Dai S."/>
            <person name="Zhou R."/>
        </authorList>
    </citation>
    <scope>NUCLEOTIDE SEQUENCE [LARGE SCALE GENOMIC DNA]</scope>
    <source>
        <strain evidence="1">BV-YZ2020</strain>
    </source>
</reference>
<keyword evidence="2" id="KW-1185">Reference proteome</keyword>